<dbReference type="GO" id="GO:0008234">
    <property type="term" value="F:cysteine-type peptidase activity"/>
    <property type="evidence" value="ECO:0007669"/>
    <property type="project" value="UniProtKB-KW"/>
</dbReference>
<name>A0ABD7MS70_CORUL</name>
<dbReference type="Gene3D" id="3.90.1720.10">
    <property type="entry name" value="endopeptidase domain like (from Nostoc punctiforme)"/>
    <property type="match status" value="1"/>
</dbReference>
<dbReference type="AlphaFoldDB" id="A0ABD7MS70"/>
<comment type="similarity">
    <text evidence="1">Belongs to the peptidase C40 family.</text>
</comment>
<evidence type="ECO:0000313" key="8">
    <source>
        <dbReference type="EMBL" id="SQG50124.1"/>
    </source>
</evidence>
<keyword evidence="4" id="KW-0788">Thiol protease</keyword>
<dbReference type="EC" id="3.4.-.-" evidence="8"/>
<accession>A0ABD7MS70</accession>
<evidence type="ECO:0000256" key="6">
    <source>
        <dbReference type="SAM" id="SignalP"/>
    </source>
</evidence>
<proteinExistence type="inferred from homology"/>
<dbReference type="PANTHER" id="PTHR47359:SF3">
    <property type="entry name" value="NLP_P60 DOMAIN-CONTAINING PROTEIN-RELATED"/>
    <property type="match status" value="1"/>
</dbReference>
<dbReference type="SUPFAM" id="SSF54001">
    <property type="entry name" value="Cysteine proteinases"/>
    <property type="match status" value="1"/>
</dbReference>
<feature type="signal peptide" evidence="6">
    <location>
        <begin position="1"/>
        <end position="24"/>
    </location>
</feature>
<evidence type="ECO:0000256" key="2">
    <source>
        <dbReference type="ARBA" id="ARBA00022670"/>
    </source>
</evidence>
<organism evidence="8 9">
    <name type="scientific">Corynebacterium ulcerans</name>
    <dbReference type="NCBI Taxonomy" id="65058"/>
    <lineage>
        <taxon>Bacteria</taxon>
        <taxon>Bacillati</taxon>
        <taxon>Actinomycetota</taxon>
        <taxon>Actinomycetes</taxon>
        <taxon>Mycobacteriales</taxon>
        <taxon>Corynebacteriaceae</taxon>
        <taxon>Corynebacterium</taxon>
    </lineage>
</organism>
<dbReference type="Proteomes" id="UP000248741">
    <property type="component" value="Chromosome 1"/>
</dbReference>
<feature type="domain" description="NlpC/P60" evidence="7">
    <location>
        <begin position="226"/>
        <end position="340"/>
    </location>
</feature>
<dbReference type="EMBL" id="LS483400">
    <property type="protein sequence ID" value="SQG50124.1"/>
    <property type="molecule type" value="Genomic_DNA"/>
</dbReference>
<dbReference type="PANTHER" id="PTHR47359">
    <property type="entry name" value="PEPTIDOGLYCAN DL-ENDOPEPTIDASE CWLO"/>
    <property type="match status" value="1"/>
</dbReference>
<dbReference type="InterPro" id="IPR038765">
    <property type="entry name" value="Papain-like_cys_pep_sf"/>
</dbReference>
<keyword evidence="5" id="KW-0175">Coiled coil</keyword>
<protein>
    <submittedName>
        <fullName evidence="8">Cell-wall peptidase NlpC/P60 protein</fullName>
        <ecNumber evidence="8">3.4.-.-</ecNumber>
    </submittedName>
</protein>
<evidence type="ECO:0000256" key="4">
    <source>
        <dbReference type="ARBA" id="ARBA00022807"/>
    </source>
</evidence>
<dbReference type="InterPro" id="IPR051794">
    <property type="entry name" value="PG_Endopeptidase_C40"/>
</dbReference>
<evidence type="ECO:0000259" key="7">
    <source>
        <dbReference type="PROSITE" id="PS51935"/>
    </source>
</evidence>
<keyword evidence="2" id="KW-0645">Protease</keyword>
<dbReference type="Pfam" id="PF00877">
    <property type="entry name" value="NLPC_P60"/>
    <property type="match status" value="1"/>
</dbReference>
<evidence type="ECO:0000256" key="3">
    <source>
        <dbReference type="ARBA" id="ARBA00022801"/>
    </source>
</evidence>
<dbReference type="PROSITE" id="PS51935">
    <property type="entry name" value="NLPC_P60"/>
    <property type="match status" value="1"/>
</dbReference>
<feature type="coiled-coil region" evidence="5">
    <location>
        <begin position="39"/>
        <end position="94"/>
    </location>
</feature>
<evidence type="ECO:0000313" key="9">
    <source>
        <dbReference type="Proteomes" id="UP000248741"/>
    </source>
</evidence>
<reference evidence="8 9" key="1">
    <citation type="submission" date="2018-06" db="EMBL/GenBank/DDBJ databases">
        <authorList>
            <consortium name="Pathogen Informatics"/>
            <person name="Doyle S."/>
        </authorList>
    </citation>
    <scope>NUCLEOTIDE SEQUENCE [LARGE SCALE GENOMIC DNA]</scope>
    <source>
        <strain evidence="8 9">NCTC7908</strain>
    </source>
</reference>
<keyword evidence="3 8" id="KW-0378">Hydrolase</keyword>
<dbReference type="GO" id="GO:0006508">
    <property type="term" value="P:proteolysis"/>
    <property type="evidence" value="ECO:0007669"/>
    <property type="project" value="UniProtKB-KW"/>
</dbReference>
<dbReference type="InterPro" id="IPR000064">
    <property type="entry name" value="NLP_P60_dom"/>
</dbReference>
<keyword evidence="6" id="KW-0732">Signal</keyword>
<evidence type="ECO:0000256" key="1">
    <source>
        <dbReference type="ARBA" id="ARBA00007074"/>
    </source>
</evidence>
<dbReference type="Gene3D" id="6.10.250.3150">
    <property type="match status" value="1"/>
</dbReference>
<sequence>MKKTRRMLFVAPLLVMVSMGGALAPAVSADDVESLISSMEAISQDANAKNEAVKQLELDLTAGEESLRNLQSDVDRATQEADEAKSQEDIYRSEINRLAASKYRGAVIDPLTNAVSAENPQNAIDRAAYMSVLTRNAQAALSQLSKATENSAVKRGSVTRAIAEAKFRQAELERQHGVLLKEQEELKTKTEDLRKQVESLSREDRLRWEAKNGPVDYSLDGVVGSNPEGMGALQAAMTKLGSPYGWGAVGPSQFDCSGLVYWSYQQQGKSLPRTSQAQMAGGTPVSRSELQPGDVVGYYPGATHVGIYAGNGMLVHASDYGIPVQVVPVDSMPFYGARRY</sequence>
<feature type="chain" id="PRO_5044854797" evidence="6">
    <location>
        <begin position="25"/>
        <end position="340"/>
    </location>
</feature>
<gene>
    <name evidence="8" type="ORF">NCTC7908_00358</name>
</gene>
<evidence type="ECO:0000256" key="5">
    <source>
        <dbReference type="SAM" id="Coils"/>
    </source>
</evidence>